<evidence type="ECO:0000256" key="1">
    <source>
        <dbReference type="SAM" id="Phobius"/>
    </source>
</evidence>
<dbReference type="EMBL" id="HG316457">
    <property type="protein sequence ID" value="CDF89297.1"/>
    <property type="molecule type" value="Genomic_DNA"/>
</dbReference>
<feature type="transmembrane region" description="Helical" evidence="1">
    <location>
        <begin position="31"/>
        <end position="51"/>
    </location>
</feature>
<dbReference type="AlphaFoldDB" id="A0A8J2T6E0"/>
<keyword evidence="3" id="KW-1185">Reference proteome</keyword>
<keyword evidence="1" id="KW-1133">Transmembrane helix</keyword>
<keyword evidence="1" id="KW-0812">Transmembrane</keyword>
<sequence>MYSIDPVEWPDETKIVSTSRKNATFSYIQNLFHNAGLTMSVIYLMLKLVLVPALDEQYRQRADFSASLLIRLRKLVCKLQNSLRTTSVSVIGYNEGEKTIERCTQTSEDERDVSESRWTAISKRFGDAETHLRQFAKSNALPPHQMDTFNATSRLLADRLKDEVDADHSSGIDKSIVDSVREVKGWFVSGKVY</sequence>
<name>A0A8J2T6E0_ZYGB2</name>
<dbReference type="OrthoDB" id="4034942at2759"/>
<keyword evidence="1" id="KW-0472">Membrane</keyword>
<evidence type="ECO:0000313" key="2">
    <source>
        <dbReference type="EMBL" id="CDF89297.1"/>
    </source>
</evidence>
<gene>
    <name evidence="2" type="ORF">BN860_00892g</name>
</gene>
<protein>
    <submittedName>
        <fullName evidence="2">ZYBA0S04-00892g1_1</fullName>
    </submittedName>
</protein>
<evidence type="ECO:0000313" key="3">
    <source>
        <dbReference type="Proteomes" id="UP000019375"/>
    </source>
</evidence>
<dbReference type="Proteomes" id="UP000019375">
    <property type="component" value="Unassembled WGS sequence"/>
</dbReference>
<organism evidence="2 3">
    <name type="scientific">Zygosaccharomyces bailii (strain CLIB 213 / ATCC 58445 / CBS 680 / BCRC 21525 / NBRC 1098 / NCYC 1416 / NRRL Y-2227)</name>
    <dbReference type="NCBI Taxonomy" id="1333698"/>
    <lineage>
        <taxon>Eukaryota</taxon>
        <taxon>Fungi</taxon>
        <taxon>Dikarya</taxon>
        <taxon>Ascomycota</taxon>
        <taxon>Saccharomycotina</taxon>
        <taxon>Saccharomycetes</taxon>
        <taxon>Saccharomycetales</taxon>
        <taxon>Saccharomycetaceae</taxon>
        <taxon>Zygosaccharomyces</taxon>
    </lineage>
</organism>
<reference evidence="3" key="1">
    <citation type="journal article" date="2013" name="Genome Announc.">
        <title>Genome sequence of the food spoilage yeast Zygosaccharomyces bailii CLIB 213(T).</title>
        <authorList>
            <person name="Galeote V."/>
            <person name="Bigey F."/>
            <person name="Devillers H."/>
            <person name="Neuveglise C."/>
            <person name="Dequin S."/>
        </authorList>
    </citation>
    <scope>NUCLEOTIDE SEQUENCE [LARGE SCALE GENOMIC DNA]</scope>
    <source>
        <strain evidence="3">CLIB 213 / ATCC 58445 / CBS 680 / CCRC 21525 / NBRC 1098 / NCYC 1416 / NRRL Y-2227</strain>
    </source>
</reference>
<proteinExistence type="predicted"/>
<accession>A0A8J2T6E0</accession>